<dbReference type="PANTHER" id="PTHR44591:SF3">
    <property type="entry name" value="RESPONSE REGULATORY DOMAIN-CONTAINING PROTEIN"/>
    <property type="match status" value="1"/>
</dbReference>
<comment type="caution">
    <text evidence="4">The sequence shown here is derived from an EMBL/GenBank/DDBJ whole genome shotgun (WGS) entry which is preliminary data.</text>
</comment>
<dbReference type="SUPFAM" id="SSF47384">
    <property type="entry name" value="Homodimeric domain of signal transducing histidine kinase"/>
    <property type="match status" value="1"/>
</dbReference>
<evidence type="ECO:0000313" key="4">
    <source>
        <dbReference type="EMBL" id="MFC3175507.1"/>
    </source>
</evidence>
<sequence>MIHLELGSERLGRLFPAYLCVGAAGTIRSAGPALRRLAGDWVLGAALDQVLEDTPDLALSAAADKPVQLRLRQPALSLSGSVIAAGGDYLLALGIVPERTWPLAQSLQIADFAPSDPVVAAIMQSGIQAALIDESKTMALDLAAERQRVIDLLGRISRASAHMAHEFNNVVSIIGLTCDRLLRERTDDPDLAQLVGIIRDTAQRAAAMTQAAMALADRQGDAEAHFPPPLPAATPAATPASARHRAPGAARVLVVEDEHHALEALEDLLVDLGYDVAACGDPAAALALLARERFDVLLTDVIMPGITGLELASAAIRIDPEIAVVLMSGYLPEGGERREEWTFLRKPLDLAELAGTLASRAIRPPA</sequence>
<keyword evidence="5" id="KW-1185">Reference proteome</keyword>
<evidence type="ECO:0000256" key="2">
    <source>
        <dbReference type="PROSITE-ProRule" id="PRU00169"/>
    </source>
</evidence>
<gene>
    <name evidence="4" type="ORF">ACFOD9_14705</name>
</gene>
<dbReference type="Gene3D" id="3.40.50.2300">
    <property type="match status" value="1"/>
</dbReference>
<dbReference type="InterPro" id="IPR001789">
    <property type="entry name" value="Sig_transdc_resp-reg_receiver"/>
</dbReference>
<keyword evidence="1 2" id="KW-0597">Phosphoprotein</keyword>
<protein>
    <submittedName>
        <fullName evidence="4">Response regulator</fullName>
    </submittedName>
</protein>
<evidence type="ECO:0000256" key="1">
    <source>
        <dbReference type="ARBA" id="ARBA00022553"/>
    </source>
</evidence>
<evidence type="ECO:0000313" key="5">
    <source>
        <dbReference type="Proteomes" id="UP001595604"/>
    </source>
</evidence>
<feature type="domain" description="Response regulatory" evidence="3">
    <location>
        <begin position="251"/>
        <end position="361"/>
    </location>
</feature>
<dbReference type="PROSITE" id="PS50110">
    <property type="entry name" value="RESPONSE_REGULATORY"/>
    <property type="match status" value="1"/>
</dbReference>
<dbReference type="SMART" id="SM00448">
    <property type="entry name" value="REC"/>
    <property type="match status" value="1"/>
</dbReference>
<dbReference type="InterPro" id="IPR050595">
    <property type="entry name" value="Bact_response_regulator"/>
</dbReference>
<dbReference type="CDD" id="cd00156">
    <property type="entry name" value="REC"/>
    <property type="match status" value="1"/>
</dbReference>
<dbReference type="InterPro" id="IPR036097">
    <property type="entry name" value="HisK_dim/P_sf"/>
</dbReference>
<dbReference type="Pfam" id="PF00072">
    <property type="entry name" value="Response_reg"/>
    <property type="match status" value="1"/>
</dbReference>
<dbReference type="EMBL" id="JBHRTQ010000015">
    <property type="protein sequence ID" value="MFC3175507.1"/>
    <property type="molecule type" value="Genomic_DNA"/>
</dbReference>
<dbReference type="RefSeq" id="WP_379510883.1">
    <property type="nucleotide sequence ID" value="NZ_JBHRTQ010000015.1"/>
</dbReference>
<evidence type="ECO:0000259" key="3">
    <source>
        <dbReference type="PROSITE" id="PS50110"/>
    </source>
</evidence>
<dbReference type="SUPFAM" id="SSF52172">
    <property type="entry name" value="CheY-like"/>
    <property type="match status" value="1"/>
</dbReference>
<proteinExistence type="predicted"/>
<reference evidence="5" key="1">
    <citation type="journal article" date="2019" name="Int. J. Syst. Evol. Microbiol.">
        <title>The Global Catalogue of Microorganisms (GCM) 10K type strain sequencing project: providing services to taxonomists for standard genome sequencing and annotation.</title>
        <authorList>
            <consortium name="The Broad Institute Genomics Platform"/>
            <consortium name="The Broad Institute Genome Sequencing Center for Infectious Disease"/>
            <person name="Wu L."/>
            <person name="Ma J."/>
        </authorList>
    </citation>
    <scope>NUCLEOTIDE SEQUENCE [LARGE SCALE GENOMIC DNA]</scope>
    <source>
        <strain evidence="5">KCTC 42984</strain>
    </source>
</reference>
<dbReference type="Gene3D" id="1.10.287.130">
    <property type="match status" value="1"/>
</dbReference>
<feature type="modified residue" description="4-aspartylphosphate" evidence="2">
    <location>
        <position position="300"/>
    </location>
</feature>
<name>A0ABV7IU65_9SPHN</name>
<dbReference type="PANTHER" id="PTHR44591">
    <property type="entry name" value="STRESS RESPONSE REGULATOR PROTEIN 1"/>
    <property type="match status" value="1"/>
</dbReference>
<organism evidence="4 5">
    <name type="scientific">Novosphingobium bradum</name>
    <dbReference type="NCBI Taxonomy" id="1737444"/>
    <lineage>
        <taxon>Bacteria</taxon>
        <taxon>Pseudomonadati</taxon>
        <taxon>Pseudomonadota</taxon>
        <taxon>Alphaproteobacteria</taxon>
        <taxon>Sphingomonadales</taxon>
        <taxon>Sphingomonadaceae</taxon>
        <taxon>Novosphingobium</taxon>
    </lineage>
</organism>
<accession>A0ABV7IU65</accession>
<dbReference type="InterPro" id="IPR011006">
    <property type="entry name" value="CheY-like_superfamily"/>
</dbReference>
<dbReference type="Proteomes" id="UP001595604">
    <property type="component" value="Unassembled WGS sequence"/>
</dbReference>